<comment type="similarity">
    <text evidence="2 10">Belongs to the TRM44 family.</text>
</comment>
<protein>
    <recommendedName>
        <fullName evidence="10">tRNA (uracil-O(2)-)-methyltransferase</fullName>
        <ecNumber evidence="10">2.1.1.211</ecNumber>
    </recommendedName>
</protein>
<dbReference type="AlphaFoldDB" id="A0A2P4SB89"/>
<dbReference type="PANTHER" id="PTHR21210:SF0">
    <property type="entry name" value="TRNA (URACIL-O(2)-)-METHYLTRANSFERASE-RELATED"/>
    <property type="match status" value="1"/>
</dbReference>
<reference evidence="12 13" key="1">
    <citation type="submission" date="2018-01" db="EMBL/GenBank/DDBJ databases">
        <title>Comparison of the Chinese Bamboo Partridge and Red Junglefowl genome sequences highlights the importance of demography in genome evolution.</title>
        <authorList>
            <person name="Tiley G.P."/>
            <person name="Kimball R.T."/>
            <person name="Braun E.L."/>
            <person name="Burleigh J.G."/>
        </authorList>
    </citation>
    <scope>NUCLEOTIDE SEQUENCE [LARGE SCALE GENOMIC DNA]</scope>
    <source>
        <strain evidence="12">RTK389</strain>
        <tissue evidence="12">Blood</tissue>
    </source>
</reference>
<dbReference type="Proteomes" id="UP000237246">
    <property type="component" value="Unassembled WGS sequence"/>
</dbReference>
<comment type="caution">
    <text evidence="12">The sequence shown here is derived from an EMBL/GenBank/DDBJ whole genome shotgun (WGS) entry which is preliminary data.</text>
</comment>
<evidence type="ECO:0000256" key="6">
    <source>
        <dbReference type="ARBA" id="ARBA00022691"/>
    </source>
</evidence>
<keyword evidence="7 10" id="KW-0819">tRNA processing</keyword>
<dbReference type="InterPro" id="IPR000571">
    <property type="entry name" value="Znf_CCCH"/>
</dbReference>
<proteinExistence type="inferred from homology"/>
<dbReference type="GO" id="GO:0008270">
    <property type="term" value="F:zinc ion binding"/>
    <property type="evidence" value="ECO:0007669"/>
    <property type="project" value="UniProtKB-KW"/>
</dbReference>
<dbReference type="PANTHER" id="PTHR21210">
    <property type="entry name" value="TRNA (URACIL-O(2)-)-METHYLTRANSFERASE-RELATED"/>
    <property type="match status" value="1"/>
</dbReference>
<evidence type="ECO:0000313" key="12">
    <source>
        <dbReference type="EMBL" id="POI21364.1"/>
    </source>
</evidence>
<evidence type="ECO:0000256" key="9">
    <source>
        <dbReference type="PROSITE-ProRule" id="PRU00723"/>
    </source>
</evidence>
<evidence type="ECO:0000256" key="5">
    <source>
        <dbReference type="ARBA" id="ARBA00022679"/>
    </source>
</evidence>
<organism evidence="12 13">
    <name type="scientific">Bambusicola thoracicus</name>
    <name type="common">Chinese bamboo-partridge</name>
    <name type="synonym">Perdix thoracica</name>
    <dbReference type="NCBI Taxonomy" id="9083"/>
    <lineage>
        <taxon>Eukaryota</taxon>
        <taxon>Metazoa</taxon>
        <taxon>Chordata</taxon>
        <taxon>Craniata</taxon>
        <taxon>Vertebrata</taxon>
        <taxon>Euteleostomi</taxon>
        <taxon>Archelosauria</taxon>
        <taxon>Archosauria</taxon>
        <taxon>Dinosauria</taxon>
        <taxon>Saurischia</taxon>
        <taxon>Theropoda</taxon>
        <taxon>Coelurosauria</taxon>
        <taxon>Aves</taxon>
        <taxon>Neognathae</taxon>
        <taxon>Galloanserae</taxon>
        <taxon>Galliformes</taxon>
        <taxon>Phasianidae</taxon>
        <taxon>Perdicinae</taxon>
        <taxon>Bambusicola</taxon>
    </lineage>
</organism>
<feature type="non-terminal residue" evidence="12">
    <location>
        <position position="1"/>
    </location>
</feature>
<comment type="catalytic activity">
    <reaction evidence="8 10">
        <text>uridine(44) in tRNA(Ser) + S-adenosyl-L-methionine = 2'-O-methyluridine(44) in tRNA(Ser) + S-adenosyl-L-homocysteine + H(+)</text>
        <dbReference type="Rhea" id="RHEA:43100"/>
        <dbReference type="Rhea" id="RHEA-COMP:10339"/>
        <dbReference type="Rhea" id="RHEA-COMP:10340"/>
        <dbReference type="ChEBI" id="CHEBI:15378"/>
        <dbReference type="ChEBI" id="CHEBI:57856"/>
        <dbReference type="ChEBI" id="CHEBI:59789"/>
        <dbReference type="ChEBI" id="CHEBI:65315"/>
        <dbReference type="ChEBI" id="CHEBI:74478"/>
        <dbReference type="EC" id="2.1.1.211"/>
    </reaction>
</comment>
<dbReference type="Gene3D" id="4.10.1000.10">
    <property type="entry name" value="Zinc finger, CCCH-type"/>
    <property type="match status" value="1"/>
</dbReference>
<dbReference type="EC" id="2.1.1.211" evidence="10"/>
<keyword evidence="9" id="KW-0862">Zinc</keyword>
<keyword evidence="9" id="KW-0863">Zinc-finger</keyword>
<keyword evidence="5 10" id="KW-0808">Transferase</keyword>
<evidence type="ECO:0000256" key="7">
    <source>
        <dbReference type="ARBA" id="ARBA00022694"/>
    </source>
</evidence>
<accession>A0A2P4SB89</accession>
<keyword evidence="4 10" id="KW-0489">Methyltransferase</keyword>
<comment type="function">
    <text evidence="10">Adenosyl-L-methionine (AdoMet)-dependent tRNA (uracil-O(2)-)-methyltransferase.</text>
</comment>
<dbReference type="OrthoDB" id="10047021at2759"/>
<evidence type="ECO:0000256" key="3">
    <source>
        <dbReference type="ARBA" id="ARBA00022490"/>
    </source>
</evidence>
<feature type="zinc finger region" description="C3H1-type" evidence="9">
    <location>
        <begin position="226"/>
        <end position="256"/>
    </location>
</feature>
<name>A0A2P4SB89_BAMTH</name>
<feature type="domain" description="C3H1-type" evidence="11">
    <location>
        <begin position="226"/>
        <end position="256"/>
    </location>
</feature>
<dbReference type="GO" id="GO:0030488">
    <property type="term" value="P:tRNA methylation"/>
    <property type="evidence" value="ECO:0007669"/>
    <property type="project" value="UniProtKB-UniRule"/>
</dbReference>
<evidence type="ECO:0000256" key="10">
    <source>
        <dbReference type="RuleBase" id="RU368004"/>
    </source>
</evidence>
<evidence type="ECO:0000313" key="13">
    <source>
        <dbReference type="Proteomes" id="UP000237246"/>
    </source>
</evidence>
<sequence length="271" mass="30924">VCLIGKNRTYPPMERSLIDEQITQFIHNRQTCAVVARDREDGFNHNNHSDVCKGASSELPENVMETASGIWMPGFQPREKVEQTRNCAALPRDFVDGVVLNVANLLLNAVPAKSCSNTHDGNKNTWNPGENIHFIFVMLRKQSCYSTCSRNTSIAESLSLKEVAEHLNKETLKRLKSEYGGLQTLLKNNHQVFEVLDGRVHIRDWRKEKPSRKAKPEVKRCLSAEAFKTRLCWFFIHHPDGCSLPSESCPYAHGTEELRQSETIKKKKHLR</sequence>
<dbReference type="EMBL" id="PPHD01070247">
    <property type="protein sequence ID" value="POI21364.1"/>
    <property type="molecule type" value="Genomic_DNA"/>
</dbReference>
<dbReference type="GO" id="GO:0005737">
    <property type="term" value="C:cytoplasm"/>
    <property type="evidence" value="ECO:0007669"/>
    <property type="project" value="UniProtKB-SubCell"/>
</dbReference>
<evidence type="ECO:0000256" key="8">
    <source>
        <dbReference type="ARBA" id="ARBA00047957"/>
    </source>
</evidence>
<dbReference type="PROSITE" id="PS50103">
    <property type="entry name" value="ZF_C3H1"/>
    <property type="match status" value="1"/>
</dbReference>
<evidence type="ECO:0000256" key="2">
    <source>
        <dbReference type="ARBA" id="ARBA00009056"/>
    </source>
</evidence>
<dbReference type="InterPro" id="IPR011671">
    <property type="entry name" value="tRNA_uracil_MeTrfase"/>
</dbReference>
<dbReference type="GO" id="GO:0141101">
    <property type="term" value="F:tRNA(Ser) (uridine(44)-2'-O-)-methyltransferase activity"/>
    <property type="evidence" value="ECO:0007669"/>
    <property type="project" value="UniProtKB-EC"/>
</dbReference>
<evidence type="ECO:0000256" key="1">
    <source>
        <dbReference type="ARBA" id="ARBA00004496"/>
    </source>
</evidence>
<keyword evidence="13" id="KW-1185">Reference proteome</keyword>
<comment type="subcellular location">
    <subcellularLocation>
        <location evidence="1 10">Cytoplasm</location>
    </subcellularLocation>
</comment>
<evidence type="ECO:0000259" key="11">
    <source>
        <dbReference type="PROSITE" id="PS50103"/>
    </source>
</evidence>
<keyword evidence="6 10" id="KW-0949">S-adenosyl-L-methionine</keyword>
<gene>
    <name evidence="12" type="ORF">CIB84_014889</name>
</gene>
<evidence type="ECO:0000256" key="4">
    <source>
        <dbReference type="ARBA" id="ARBA00022603"/>
    </source>
</evidence>
<keyword evidence="3 10" id="KW-0963">Cytoplasm</keyword>
<keyword evidence="9" id="KW-0479">Metal-binding</keyword>